<comment type="caution">
    <text evidence="2">The sequence shown here is derived from an EMBL/GenBank/DDBJ whole genome shotgun (WGS) entry which is preliminary data.</text>
</comment>
<dbReference type="AlphaFoldDB" id="A0A8S1U717"/>
<accession>A0A8S1U717</accession>
<proteinExistence type="predicted"/>
<sequence>MQQLDLPFVRKQKQNTDIWKGPSFKDYSFEEERTSHIYKKQHRRKSCYCQLCGKMSLFQYTYMNVSSCVNHINKSLILQQDIEKQQELEKQKLITDHRLFRDYINQQNNNRSKSIDLINTNFINNYLRDRNRKSCECNECGIQSTFQQKYQNLHLFKQQILANQFRIKKILKRPQFRKQNTEQFSPVKNGEFRYLKKRILEIDLNNSKNENPLLKKFQVKQPQTQRVLRHQQSLNLFETNTKTKYDIHSPLENKKQILPYLQFNQNRSPPQKNTKKSIITNQQKEYFKKHNQKSGIF</sequence>
<protein>
    <submittedName>
        <fullName evidence="2">Uncharacterized protein</fullName>
    </submittedName>
</protein>
<feature type="region of interest" description="Disordered" evidence="1">
    <location>
        <begin position="265"/>
        <end position="284"/>
    </location>
</feature>
<evidence type="ECO:0000313" key="3">
    <source>
        <dbReference type="Proteomes" id="UP000689195"/>
    </source>
</evidence>
<gene>
    <name evidence="2" type="ORF">PPENT_87.1.T0340031</name>
</gene>
<keyword evidence="3" id="KW-1185">Reference proteome</keyword>
<evidence type="ECO:0000313" key="2">
    <source>
        <dbReference type="EMBL" id="CAD8159862.1"/>
    </source>
</evidence>
<name>A0A8S1U717_9CILI</name>
<dbReference type="EMBL" id="CAJJDO010000034">
    <property type="protein sequence ID" value="CAD8159862.1"/>
    <property type="molecule type" value="Genomic_DNA"/>
</dbReference>
<dbReference type="Proteomes" id="UP000689195">
    <property type="component" value="Unassembled WGS sequence"/>
</dbReference>
<organism evidence="2 3">
    <name type="scientific">Paramecium pentaurelia</name>
    <dbReference type="NCBI Taxonomy" id="43138"/>
    <lineage>
        <taxon>Eukaryota</taxon>
        <taxon>Sar</taxon>
        <taxon>Alveolata</taxon>
        <taxon>Ciliophora</taxon>
        <taxon>Intramacronucleata</taxon>
        <taxon>Oligohymenophorea</taxon>
        <taxon>Peniculida</taxon>
        <taxon>Parameciidae</taxon>
        <taxon>Paramecium</taxon>
    </lineage>
</organism>
<evidence type="ECO:0000256" key="1">
    <source>
        <dbReference type="SAM" id="MobiDB-lite"/>
    </source>
</evidence>
<dbReference type="OrthoDB" id="288143at2759"/>
<reference evidence="2" key="1">
    <citation type="submission" date="2021-01" db="EMBL/GenBank/DDBJ databases">
        <authorList>
            <consortium name="Genoscope - CEA"/>
            <person name="William W."/>
        </authorList>
    </citation>
    <scope>NUCLEOTIDE SEQUENCE</scope>
</reference>